<evidence type="ECO:0000256" key="14">
    <source>
        <dbReference type="SAM" id="MobiDB-lite"/>
    </source>
</evidence>
<evidence type="ECO:0000256" key="3">
    <source>
        <dbReference type="ARBA" id="ARBA00022692"/>
    </source>
</evidence>
<dbReference type="PANTHER" id="PTHR24225:SF5">
    <property type="entry name" value="G-PROTEIN COUPLED RECEPTOR 33-RELATED"/>
    <property type="match status" value="1"/>
</dbReference>
<dbReference type="GO" id="GO:0007200">
    <property type="term" value="P:phospholipase C-activating G protein-coupled receptor signaling pathway"/>
    <property type="evidence" value="ECO:0007669"/>
    <property type="project" value="TreeGrafter"/>
</dbReference>
<sequence length="378" mass="43118">MERVGDNYSRQADQGTMEKNNTTISLQNSSNTEMDISHLPADTNLVVAILIFTSFLVGITVNGLFLWVLGMKMKRTVNTMWFLHLILTYLVSSSLMPFFAVFVLLNFDWVFGPIMCKILLFSFSLGMFSTVFLLTTISLDRYLFTCYPVWSQRNRRIPLARKVIAGVWLASLALSTPNLAFLETQEEEGKMKCSYSFIFSPNQDDFHVYLAFFLVRFLLAFLLPFLIIMTCYCRIGFEMKKKSLLRTGKISKVLVAAVASFFIGWFPYHLYHASQLFKEVPKATTQVLWDTAATGVCFNICFTPILYLFVGEKFQEVFKTSIFTAFSKAFVDDPTSLEDNIHTGKRADQNHSESSMGKTSVLQAESPTFKPQHHQVNL</sequence>
<evidence type="ECO:0000256" key="10">
    <source>
        <dbReference type="ARBA" id="ARBA00023224"/>
    </source>
</evidence>
<dbReference type="PRINTS" id="PR00526">
    <property type="entry name" value="FMETLEUPHER"/>
</dbReference>
<feature type="compositionally biased region" description="Polar residues" evidence="14">
    <location>
        <begin position="352"/>
        <end position="366"/>
    </location>
</feature>
<dbReference type="InterPro" id="IPR000826">
    <property type="entry name" value="Formyl_rcpt-rel"/>
</dbReference>
<keyword evidence="5" id="KW-0297">G-protein coupled receptor</keyword>
<keyword evidence="9" id="KW-0325">Glycoprotein</keyword>
<evidence type="ECO:0000256" key="4">
    <source>
        <dbReference type="ARBA" id="ARBA00022989"/>
    </source>
</evidence>
<keyword evidence="7" id="KW-1015">Disulfide bond</keyword>
<evidence type="ECO:0000256" key="9">
    <source>
        <dbReference type="ARBA" id="ARBA00023180"/>
    </source>
</evidence>
<reference evidence="17 18" key="1">
    <citation type="journal article" date="2019" name="Proc. Natl. Acad. Sci. U.S.A.">
        <title>Regulatory changes in pterin and carotenoid genes underlie balanced color polymorphisms in the wall lizard.</title>
        <authorList>
            <person name="Andrade P."/>
            <person name="Pinho C."/>
            <person name="Perez I de Lanuza G."/>
            <person name="Afonso S."/>
            <person name="Brejcha J."/>
            <person name="Rubin C.J."/>
            <person name="Wallerman O."/>
            <person name="Pereira P."/>
            <person name="Sabatino S.J."/>
            <person name="Bellati A."/>
            <person name="Pellitteri-Rosa D."/>
            <person name="Bosakova Z."/>
            <person name="Bunikis I."/>
            <person name="Carretero M.A."/>
            <person name="Feiner N."/>
            <person name="Marsik P."/>
            <person name="Pauperio F."/>
            <person name="Salvi D."/>
            <person name="Soler L."/>
            <person name="While G.M."/>
            <person name="Uller T."/>
            <person name="Font E."/>
            <person name="Andersson L."/>
            <person name="Carneiro M."/>
        </authorList>
    </citation>
    <scope>NUCLEOTIDE SEQUENCE</scope>
</reference>
<evidence type="ECO:0000256" key="11">
    <source>
        <dbReference type="ARBA" id="ARBA00025736"/>
    </source>
</evidence>
<dbReference type="AlphaFoldDB" id="A0A670II73"/>
<evidence type="ECO:0000256" key="2">
    <source>
        <dbReference type="ARBA" id="ARBA00022475"/>
    </source>
</evidence>
<feature type="domain" description="G-protein coupled receptors family 1 profile" evidence="16">
    <location>
        <begin position="61"/>
        <end position="307"/>
    </location>
</feature>
<dbReference type="Gene3D" id="1.20.1070.10">
    <property type="entry name" value="Rhodopsin 7-helix transmembrane proteins"/>
    <property type="match status" value="1"/>
</dbReference>
<protein>
    <recommendedName>
        <fullName evidence="13">Probable G-protein coupled receptor 33</fullName>
    </recommendedName>
</protein>
<comment type="subcellular location">
    <subcellularLocation>
        <location evidence="1">Cell membrane</location>
        <topology evidence="1">Multi-pass membrane protein</topology>
    </subcellularLocation>
</comment>
<dbReference type="InterPro" id="IPR000276">
    <property type="entry name" value="GPCR_Rhodpsn"/>
</dbReference>
<dbReference type="OMA" id="VCFNICF"/>
<keyword evidence="10" id="KW-0807">Transducer</keyword>
<dbReference type="Proteomes" id="UP000472272">
    <property type="component" value="Chromosome 8"/>
</dbReference>
<dbReference type="PANTHER" id="PTHR24225">
    <property type="entry name" value="CHEMOTACTIC RECEPTOR"/>
    <property type="match status" value="1"/>
</dbReference>
<dbReference type="GO" id="GO:0004875">
    <property type="term" value="F:complement receptor activity"/>
    <property type="evidence" value="ECO:0007669"/>
    <property type="project" value="TreeGrafter"/>
</dbReference>
<keyword evidence="3 15" id="KW-0812">Transmembrane</keyword>
<feature type="transmembrane region" description="Helical" evidence="15">
    <location>
        <begin position="81"/>
        <end position="105"/>
    </location>
</feature>
<dbReference type="PROSITE" id="PS50262">
    <property type="entry name" value="G_PROTEIN_RECEP_F1_2"/>
    <property type="match status" value="1"/>
</dbReference>
<evidence type="ECO:0000256" key="13">
    <source>
        <dbReference type="ARBA" id="ARBA00039587"/>
    </source>
</evidence>
<evidence type="ECO:0000256" key="1">
    <source>
        <dbReference type="ARBA" id="ARBA00004651"/>
    </source>
</evidence>
<evidence type="ECO:0000256" key="5">
    <source>
        <dbReference type="ARBA" id="ARBA00023040"/>
    </source>
</evidence>
<comment type="function">
    <text evidence="12">Orphan receptor; could be a chemoattractant receptor.</text>
</comment>
<evidence type="ECO:0000256" key="12">
    <source>
        <dbReference type="ARBA" id="ARBA00037161"/>
    </source>
</evidence>
<dbReference type="GO" id="GO:0007204">
    <property type="term" value="P:positive regulation of cytosolic calcium ion concentration"/>
    <property type="evidence" value="ECO:0007669"/>
    <property type="project" value="TreeGrafter"/>
</dbReference>
<dbReference type="GO" id="GO:0005886">
    <property type="term" value="C:plasma membrane"/>
    <property type="evidence" value="ECO:0007669"/>
    <property type="project" value="UniProtKB-SubCell"/>
</dbReference>
<reference evidence="17" key="3">
    <citation type="submission" date="2025-09" db="UniProtKB">
        <authorList>
            <consortium name="Ensembl"/>
        </authorList>
    </citation>
    <scope>IDENTIFICATION</scope>
</reference>
<feature type="transmembrane region" description="Helical" evidence="15">
    <location>
        <begin position="291"/>
        <end position="310"/>
    </location>
</feature>
<keyword evidence="8" id="KW-0675">Receptor</keyword>
<feature type="transmembrane region" description="Helical" evidence="15">
    <location>
        <begin position="253"/>
        <end position="271"/>
    </location>
</feature>
<dbReference type="PRINTS" id="PR00237">
    <property type="entry name" value="GPCRRHODOPSN"/>
</dbReference>
<evidence type="ECO:0000256" key="7">
    <source>
        <dbReference type="ARBA" id="ARBA00023157"/>
    </source>
</evidence>
<accession>A0A670II73</accession>
<feature type="transmembrane region" description="Helical" evidence="15">
    <location>
        <begin position="45"/>
        <end position="69"/>
    </location>
</feature>
<dbReference type="Ensembl" id="ENSPMRT00000012101.1">
    <property type="protein sequence ID" value="ENSPMRP00000011329.1"/>
    <property type="gene ID" value="ENSPMRG00000007583.1"/>
</dbReference>
<reference evidence="17" key="2">
    <citation type="submission" date="2025-08" db="UniProtKB">
        <authorList>
            <consortium name="Ensembl"/>
        </authorList>
    </citation>
    <scope>IDENTIFICATION</scope>
</reference>
<dbReference type="GeneTree" id="ENSGT01140000282544"/>
<dbReference type="GO" id="GO:0006954">
    <property type="term" value="P:inflammatory response"/>
    <property type="evidence" value="ECO:0007669"/>
    <property type="project" value="TreeGrafter"/>
</dbReference>
<evidence type="ECO:0000259" key="16">
    <source>
        <dbReference type="PROSITE" id="PS50262"/>
    </source>
</evidence>
<dbReference type="SUPFAM" id="SSF81321">
    <property type="entry name" value="Family A G protein-coupled receptor-like"/>
    <property type="match status" value="1"/>
</dbReference>
<keyword evidence="6 15" id="KW-0472">Membrane</keyword>
<keyword evidence="18" id="KW-1185">Reference proteome</keyword>
<dbReference type="Pfam" id="PF00001">
    <property type="entry name" value="7tm_1"/>
    <property type="match status" value="1"/>
</dbReference>
<evidence type="ECO:0000256" key="8">
    <source>
        <dbReference type="ARBA" id="ARBA00023170"/>
    </source>
</evidence>
<evidence type="ECO:0000313" key="17">
    <source>
        <dbReference type="Ensembl" id="ENSPMRP00000011329.1"/>
    </source>
</evidence>
<proteinExistence type="inferred from homology"/>
<dbReference type="GO" id="GO:0004930">
    <property type="term" value="F:G protein-coupled receptor activity"/>
    <property type="evidence" value="ECO:0007669"/>
    <property type="project" value="UniProtKB-KW"/>
</dbReference>
<feature type="compositionally biased region" description="Basic and acidic residues" evidence="14">
    <location>
        <begin position="341"/>
        <end position="351"/>
    </location>
</feature>
<keyword evidence="4 15" id="KW-1133">Transmembrane helix</keyword>
<evidence type="ECO:0000313" key="18">
    <source>
        <dbReference type="Proteomes" id="UP000472272"/>
    </source>
</evidence>
<evidence type="ECO:0000256" key="15">
    <source>
        <dbReference type="SAM" id="Phobius"/>
    </source>
</evidence>
<feature type="transmembrane region" description="Helical" evidence="15">
    <location>
        <begin position="206"/>
        <end position="232"/>
    </location>
</feature>
<comment type="similarity">
    <text evidence="11">Belongs to the chemokine-like receptor (CMKLR) family.</text>
</comment>
<feature type="transmembrane region" description="Helical" evidence="15">
    <location>
        <begin position="111"/>
        <end position="134"/>
    </location>
</feature>
<dbReference type="InterPro" id="IPR017452">
    <property type="entry name" value="GPCR_Rhodpsn_7TM"/>
</dbReference>
<feature type="region of interest" description="Disordered" evidence="14">
    <location>
        <begin position="341"/>
        <end position="378"/>
    </location>
</feature>
<organism evidence="17 18">
    <name type="scientific">Podarcis muralis</name>
    <name type="common">Wall lizard</name>
    <name type="synonym">Lacerta muralis</name>
    <dbReference type="NCBI Taxonomy" id="64176"/>
    <lineage>
        <taxon>Eukaryota</taxon>
        <taxon>Metazoa</taxon>
        <taxon>Chordata</taxon>
        <taxon>Craniata</taxon>
        <taxon>Vertebrata</taxon>
        <taxon>Euteleostomi</taxon>
        <taxon>Lepidosauria</taxon>
        <taxon>Squamata</taxon>
        <taxon>Bifurcata</taxon>
        <taxon>Unidentata</taxon>
        <taxon>Episquamata</taxon>
        <taxon>Laterata</taxon>
        <taxon>Lacertibaenia</taxon>
        <taxon>Lacertidae</taxon>
        <taxon>Podarcis</taxon>
    </lineage>
</organism>
<feature type="transmembrane region" description="Helical" evidence="15">
    <location>
        <begin position="163"/>
        <end position="182"/>
    </location>
</feature>
<keyword evidence="2" id="KW-1003">Cell membrane</keyword>
<name>A0A670II73_PODMU</name>
<evidence type="ECO:0000256" key="6">
    <source>
        <dbReference type="ARBA" id="ARBA00023136"/>
    </source>
</evidence>